<reference evidence="2" key="2">
    <citation type="submission" date="2018-05" db="EMBL/GenBank/DDBJ databases">
        <title>OgluRS3 (Oryza glumaepatula Reference Sequence Version 3).</title>
        <authorList>
            <person name="Zhang J."/>
            <person name="Kudrna D."/>
            <person name="Lee S."/>
            <person name="Talag J."/>
            <person name="Welchert J."/>
            <person name="Wing R.A."/>
        </authorList>
    </citation>
    <scope>NUCLEOTIDE SEQUENCE [LARGE SCALE GENOMIC DNA]</scope>
</reference>
<reference evidence="2" key="1">
    <citation type="submission" date="2015-04" db="UniProtKB">
        <authorList>
            <consortium name="EnsemblPlants"/>
        </authorList>
    </citation>
    <scope>IDENTIFICATION</scope>
</reference>
<protein>
    <submittedName>
        <fullName evidence="2">Uncharacterized protein</fullName>
    </submittedName>
</protein>
<dbReference type="AlphaFoldDB" id="A0A0E0BFF1"/>
<evidence type="ECO:0000256" key="1">
    <source>
        <dbReference type="SAM" id="MobiDB-lite"/>
    </source>
</evidence>
<dbReference type="HOGENOM" id="CLU_2458406_0_0_1"/>
<keyword evidence="3" id="KW-1185">Reference proteome</keyword>
<accession>A0A0E0BFF1</accession>
<feature type="compositionally biased region" description="Gly residues" evidence="1">
    <location>
        <begin position="24"/>
        <end position="33"/>
    </location>
</feature>
<dbReference type="Proteomes" id="UP000026961">
    <property type="component" value="Chromosome 11"/>
</dbReference>
<dbReference type="EnsemblPlants" id="OGLUM11G03050.1">
    <property type="protein sequence ID" value="OGLUM11G03050.1"/>
    <property type="gene ID" value="OGLUM11G03050"/>
</dbReference>
<proteinExistence type="predicted"/>
<dbReference type="Gramene" id="OGLUM11G03050.1">
    <property type="protein sequence ID" value="OGLUM11G03050.1"/>
    <property type="gene ID" value="OGLUM11G03050"/>
</dbReference>
<feature type="compositionally biased region" description="Low complexity" evidence="1">
    <location>
        <begin position="1"/>
        <end position="23"/>
    </location>
</feature>
<feature type="region of interest" description="Disordered" evidence="1">
    <location>
        <begin position="1"/>
        <end position="43"/>
    </location>
</feature>
<organism evidence="2">
    <name type="scientific">Oryza glumipatula</name>
    <dbReference type="NCBI Taxonomy" id="40148"/>
    <lineage>
        <taxon>Eukaryota</taxon>
        <taxon>Viridiplantae</taxon>
        <taxon>Streptophyta</taxon>
        <taxon>Embryophyta</taxon>
        <taxon>Tracheophyta</taxon>
        <taxon>Spermatophyta</taxon>
        <taxon>Magnoliopsida</taxon>
        <taxon>Liliopsida</taxon>
        <taxon>Poales</taxon>
        <taxon>Poaceae</taxon>
        <taxon>BOP clade</taxon>
        <taxon>Oryzoideae</taxon>
        <taxon>Oryzeae</taxon>
        <taxon>Oryzinae</taxon>
        <taxon>Oryza</taxon>
    </lineage>
</organism>
<evidence type="ECO:0000313" key="2">
    <source>
        <dbReference type="EnsemblPlants" id="OGLUM11G03050.1"/>
    </source>
</evidence>
<sequence>MLLGKAGEAGKALAPLREAVGNPGRRGGVGGPPAGDAPVHRRQPRRCAQIYQEAAGGARATALRNGQACLLSLLLVIEGKPQAAQKPDC</sequence>
<evidence type="ECO:0000313" key="3">
    <source>
        <dbReference type="Proteomes" id="UP000026961"/>
    </source>
</evidence>
<name>A0A0E0BFF1_9ORYZ</name>